<dbReference type="Proteomes" id="UP000660339">
    <property type="component" value="Unassembled WGS sequence"/>
</dbReference>
<evidence type="ECO:0000313" key="3">
    <source>
        <dbReference type="Proteomes" id="UP000660339"/>
    </source>
</evidence>
<accession>A0A8J3LGB4</accession>
<sequence length="56" mass="5743">MHRVFDAVAAAREVQRQPAVHQFLVGLSAGTPDGGIQDLDGGSGGLHQARVPTGGH</sequence>
<reference evidence="2" key="1">
    <citation type="submission" date="2021-01" db="EMBL/GenBank/DDBJ databases">
        <title>Whole genome shotgun sequence of Catellatospora methionotrophica NBRC 14553.</title>
        <authorList>
            <person name="Komaki H."/>
            <person name="Tamura T."/>
        </authorList>
    </citation>
    <scope>NUCLEOTIDE SEQUENCE</scope>
    <source>
        <strain evidence="2">NBRC 14553</strain>
    </source>
</reference>
<gene>
    <name evidence="2" type="ORF">Cme02nite_61420</name>
</gene>
<dbReference type="EMBL" id="BONJ01000036">
    <property type="protein sequence ID" value="GIG17810.1"/>
    <property type="molecule type" value="Genomic_DNA"/>
</dbReference>
<evidence type="ECO:0000256" key="1">
    <source>
        <dbReference type="SAM" id="MobiDB-lite"/>
    </source>
</evidence>
<name>A0A8J3LGB4_9ACTN</name>
<keyword evidence="3" id="KW-1185">Reference proteome</keyword>
<organism evidence="2 3">
    <name type="scientific">Catellatospora methionotrophica</name>
    <dbReference type="NCBI Taxonomy" id="121620"/>
    <lineage>
        <taxon>Bacteria</taxon>
        <taxon>Bacillati</taxon>
        <taxon>Actinomycetota</taxon>
        <taxon>Actinomycetes</taxon>
        <taxon>Micromonosporales</taxon>
        <taxon>Micromonosporaceae</taxon>
        <taxon>Catellatospora</taxon>
    </lineage>
</organism>
<protein>
    <submittedName>
        <fullName evidence="2">Uncharacterized protein</fullName>
    </submittedName>
</protein>
<proteinExistence type="predicted"/>
<evidence type="ECO:0000313" key="2">
    <source>
        <dbReference type="EMBL" id="GIG17810.1"/>
    </source>
</evidence>
<dbReference type="AlphaFoldDB" id="A0A8J3LGB4"/>
<comment type="caution">
    <text evidence="2">The sequence shown here is derived from an EMBL/GenBank/DDBJ whole genome shotgun (WGS) entry which is preliminary data.</text>
</comment>
<feature type="region of interest" description="Disordered" evidence="1">
    <location>
        <begin position="32"/>
        <end position="56"/>
    </location>
</feature>